<dbReference type="EMBL" id="AZQQ01000096">
    <property type="protein sequence ID" value="KDD66641.1"/>
    <property type="molecule type" value="Genomic_DNA"/>
</dbReference>
<accession>A0A059KXE9</accession>
<dbReference type="InterPro" id="IPR019734">
    <property type="entry name" value="TPR_rpt"/>
</dbReference>
<dbReference type="Proteomes" id="UP000026739">
    <property type="component" value="Unassembled WGS sequence"/>
</dbReference>
<dbReference type="Gene3D" id="1.25.40.10">
    <property type="entry name" value="Tetratricopeptide repeat domain"/>
    <property type="match status" value="2"/>
</dbReference>
<dbReference type="PANTHER" id="PTHR45588">
    <property type="entry name" value="TPR DOMAIN-CONTAINING PROTEIN"/>
    <property type="match status" value="1"/>
</dbReference>
<protein>
    <recommendedName>
        <fullName evidence="4">TPR domain protein</fullName>
    </recommendedName>
</protein>
<evidence type="ECO:0000313" key="2">
    <source>
        <dbReference type="EMBL" id="KDD66641.1"/>
    </source>
</evidence>
<feature type="repeat" description="TPR" evidence="1">
    <location>
        <begin position="420"/>
        <end position="453"/>
    </location>
</feature>
<reference evidence="2 3" key="1">
    <citation type="submission" date="2013-12" db="EMBL/GenBank/DDBJ databases">
        <authorList>
            <person name="Formusa P.A."/>
            <person name="Habash M."/>
            <person name="Lee H."/>
            <person name="Trevors J.T."/>
        </authorList>
    </citation>
    <scope>NUCLEOTIDE SEQUENCE [LARGE SCALE GENOMIC DNA]</scope>
    <source>
        <strain evidence="2 3">PD30</strain>
    </source>
</reference>
<dbReference type="PANTHER" id="PTHR45588:SF1">
    <property type="entry name" value="WW DOMAIN-CONTAINING PROTEIN"/>
    <property type="match status" value="1"/>
</dbReference>
<dbReference type="SMART" id="SM00028">
    <property type="entry name" value="TPR"/>
    <property type="match status" value="3"/>
</dbReference>
<name>A0A059KXE9_9PSED</name>
<evidence type="ECO:0000256" key="1">
    <source>
        <dbReference type="PROSITE-ProRule" id="PRU00339"/>
    </source>
</evidence>
<dbReference type="RefSeq" id="WP_033060027.1">
    <property type="nucleotide sequence ID" value="NZ_AZQQ01000096.1"/>
</dbReference>
<sequence>MHDYYDLGTYSRPVTTHSSQAQRWFDRGLVWCYGYNHDESIRCFQKAIEHDRDCAMAYWGIAYASGPNYNKRWDAFIEQELKEAVAQARRATQTALAHIDGATPVEQALIRSLERRYQADQTTSFDQLFAWNDAYAASMRDVYTAFPEDLDVVALFAEALIDRTPWQLWDLKTGKPAPGADTLETMAVLERALRRMEQHGDAPHPGVLHMYVHTLEMSPYPERALRAGDVLRDLVPDAGHLRHMPSHIDVLCGDYRGAMVTNSRAILADSKYLEQEGPLNFYTLYRCHNYHFKLYSAMFLGQYQPALEAADQLMSTIREELLRVEQPPMADWLEGFVSMKVHVQIRFGKWQDILATLLPNDQALYCVTTAMLHYARGVAHAATGYIAAAEAEQRLFLEAWTRVPDTRYLFNNKCTDILAVAAGMLRGEIEYRKGNYDDAFAHLRQALSLDDNLPYDEPWGWMQPVRHALGALLLEQGRVEEALQAYRADLGLDNTLSRASWHLDNVWSLHGYVECLKRLGLDAEVAAAKTRLDLAMARADVEIKASCFCRVGAGCCQ</sequence>
<dbReference type="InterPro" id="IPR011990">
    <property type="entry name" value="TPR-like_helical_dom_sf"/>
</dbReference>
<comment type="caution">
    <text evidence="2">The sequence shown here is derived from an EMBL/GenBank/DDBJ whole genome shotgun (WGS) entry which is preliminary data.</text>
</comment>
<proteinExistence type="predicted"/>
<organism evidence="2 3">
    <name type="scientific">Pseudomonas mandelii PD30</name>
    <dbReference type="NCBI Taxonomy" id="1419583"/>
    <lineage>
        <taxon>Bacteria</taxon>
        <taxon>Pseudomonadati</taxon>
        <taxon>Pseudomonadota</taxon>
        <taxon>Gammaproteobacteria</taxon>
        <taxon>Pseudomonadales</taxon>
        <taxon>Pseudomonadaceae</taxon>
        <taxon>Pseudomonas</taxon>
    </lineage>
</organism>
<dbReference type="SUPFAM" id="SSF48452">
    <property type="entry name" value="TPR-like"/>
    <property type="match status" value="2"/>
</dbReference>
<gene>
    <name evidence="2" type="ORF">V466_22640</name>
</gene>
<evidence type="ECO:0000313" key="3">
    <source>
        <dbReference type="Proteomes" id="UP000026739"/>
    </source>
</evidence>
<evidence type="ECO:0008006" key="4">
    <source>
        <dbReference type="Google" id="ProtNLM"/>
    </source>
</evidence>
<keyword evidence="1" id="KW-0802">TPR repeat</keyword>
<dbReference type="AlphaFoldDB" id="A0A059KXE9"/>
<dbReference type="eggNOG" id="COG0457">
    <property type="taxonomic scope" value="Bacteria"/>
</dbReference>
<dbReference type="PROSITE" id="PS50005">
    <property type="entry name" value="TPR"/>
    <property type="match status" value="1"/>
</dbReference>